<evidence type="ECO:0000313" key="3">
    <source>
        <dbReference type="Proteomes" id="UP000267096"/>
    </source>
</evidence>
<feature type="compositionally biased region" description="Acidic residues" evidence="1">
    <location>
        <begin position="1"/>
        <end position="43"/>
    </location>
</feature>
<protein>
    <submittedName>
        <fullName evidence="4">TBP-binding domain-containing protein</fullName>
    </submittedName>
</protein>
<reference evidence="4" key="1">
    <citation type="submission" date="2017-02" db="UniProtKB">
        <authorList>
            <consortium name="WormBaseParasite"/>
        </authorList>
    </citation>
    <scope>IDENTIFICATION</scope>
</reference>
<dbReference type="AlphaFoldDB" id="A0A0M3JHZ2"/>
<evidence type="ECO:0000313" key="2">
    <source>
        <dbReference type="EMBL" id="VDK28355.1"/>
    </source>
</evidence>
<dbReference type="WBParaSite" id="ASIM_0000725701-mRNA-1">
    <property type="protein sequence ID" value="ASIM_0000725701-mRNA-1"/>
    <property type="gene ID" value="ASIM_0000725701"/>
</dbReference>
<evidence type="ECO:0000313" key="4">
    <source>
        <dbReference type="WBParaSite" id="ASIM_0000725701-mRNA-1"/>
    </source>
</evidence>
<reference evidence="2 3" key="2">
    <citation type="submission" date="2018-11" db="EMBL/GenBank/DDBJ databases">
        <authorList>
            <consortium name="Pathogen Informatics"/>
        </authorList>
    </citation>
    <scope>NUCLEOTIDE SEQUENCE [LARGE SCALE GENOMIC DNA]</scope>
</reference>
<dbReference type="Proteomes" id="UP000267096">
    <property type="component" value="Unassembled WGS sequence"/>
</dbReference>
<proteinExistence type="predicted"/>
<feature type="region of interest" description="Disordered" evidence="1">
    <location>
        <begin position="1"/>
        <end position="59"/>
    </location>
</feature>
<name>A0A0M3JHZ2_ANISI</name>
<accession>A0A0M3JHZ2</accession>
<dbReference type="EMBL" id="UYRR01016281">
    <property type="protein sequence ID" value="VDK28355.1"/>
    <property type="molecule type" value="Genomic_DNA"/>
</dbReference>
<evidence type="ECO:0000256" key="1">
    <source>
        <dbReference type="SAM" id="MobiDB-lite"/>
    </source>
</evidence>
<keyword evidence="3" id="KW-1185">Reference proteome</keyword>
<gene>
    <name evidence="2" type="ORF">ASIM_LOCUS7026</name>
</gene>
<sequence length="114" mass="13040">MEFEDDDGDVNEIDIVPDTDEDEEREDETMQEEEGQESDEEDGFGLIQTTHEGDDEGQFEDREPLSHFLDANVFLDNLDDIDRSTGFEISRTDRSALNEVSVHPLMQRTNILAS</sequence>
<organism evidence="4">
    <name type="scientific">Anisakis simplex</name>
    <name type="common">Herring worm</name>
    <dbReference type="NCBI Taxonomy" id="6269"/>
    <lineage>
        <taxon>Eukaryota</taxon>
        <taxon>Metazoa</taxon>
        <taxon>Ecdysozoa</taxon>
        <taxon>Nematoda</taxon>
        <taxon>Chromadorea</taxon>
        <taxon>Rhabditida</taxon>
        <taxon>Spirurina</taxon>
        <taxon>Ascaridomorpha</taxon>
        <taxon>Ascaridoidea</taxon>
        <taxon>Anisakidae</taxon>
        <taxon>Anisakis</taxon>
        <taxon>Anisakis simplex complex</taxon>
    </lineage>
</organism>